<organism evidence="7 8">
    <name type="scientific">Blautia producta</name>
    <dbReference type="NCBI Taxonomy" id="33035"/>
    <lineage>
        <taxon>Bacteria</taxon>
        <taxon>Bacillati</taxon>
        <taxon>Bacillota</taxon>
        <taxon>Clostridia</taxon>
        <taxon>Lachnospirales</taxon>
        <taxon>Lachnospiraceae</taxon>
        <taxon>Blautia</taxon>
    </lineage>
</organism>
<keyword evidence="5 6" id="KW-0472">Membrane</keyword>
<evidence type="ECO:0000256" key="1">
    <source>
        <dbReference type="ARBA" id="ARBA00004651"/>
    </source>
</evidence>
<comment type="subcellular location">
    <subcellularLocation>
        <location evidence="1">Cell membrane</location>
        <topology evidence="1">Multi-pass membrane protein</topology>
    </subcellularLocation>
</comment>
<dbReference type="PANTHER" id="PTHR30086:SF20">
    <property type="entry name" value="ARGININE EXPORTER PROTEIN ARGO-RELATED"/>
    <property type="match status" value="1"/>
</dbReference>
<evidence type="ECO:0000313" key="7">
    <source>
        <dbReference type="EMBL" id="QBE98356.1"/>
    </source>
</evidence>
<proteinExistence type="predicted"/>
<keyword evidence="3 6" id="KW-0812">Transmembrane</keyword>
<evidence type="ECO:0000256" key="4">
    <source>
        <dbReference type="ARBA" id="ARBA00022989"/>
    </source>
</evidence>
<evidence type="ECO:0000256" key="6">
    <source>
        <dbReference type="SAM" id="Phobius"/>
    </source>
</evidence>
<evidence type="ECO:0008006" key="9">
    <source>
        <dbReference type="Google" id="ProtNLM"/>
    </source>
</evidence>
<reference evidence="7 8" key="1">
    <citation type="submission" date="2019-01" db="EMBL/GenBank/DDBJ databases">
        <title>PMF-metabolizing Aryl O-demethylase.</title>
        <authorList>
            <person name="Kim M."/>
        </authorList>
    </citation>
    <scope>NUCLEOTIDE SEQUENCE [LARGE SCALE GENOMIC DNA]</scope>
    <source>
        <strain evidence="7 8">PMF1</strain>
    </source>
</reference>
<accession>A0A4P6M1I7</accession>
<dbReference type="Pfam" id="PF01810">
    <property type="entry name" value="LysE"/>
    <property type="match status" value="1"/>
</dbReference>
<gene>
    <name evidence="7" type="ORF">PMF13cell1_03922</name>
</gene>
<name>A0A4P6M1I7_9FIRM</name>
<protein>
    <recommendedName>
        <fullName evidence="9">Lysine transporter LysE</fullName>
    </recommendedName>
</protein>
<dbReference type="EMBL" id="CP035945">
    <property type="protein sequence ID" value="QBE98356.1"/>
    <property type="molecule type" value="Genomic_DNA"/>
</dbReference>
<dbReference type="AlphaFoldDB" id="A0A4P6M1I7"/>
<keyword evidence="4 6" id="KW-1133">Transmembrane helix</keyword>
<evidence type="ECO:0000256" key="2">
    <source>
        <dbReference type="ARBA" id="ARBA00022475"/>
    </source>
</evidence>
<dbReference type="PANTHER" id="PTHR30086">
    <property type="entry name" value="ARGININE EXPORTER PROTEIN ARGO"/>
    <property type="match status" value="1"/>
</dbReference>
<evidence type="ECO:0000313" key="8">
    <source>
        <dbReference type="Proteomes" id="UP000289794"/>
    </source>
</evidence>
<evidence type="ECO:0000256" key="3">
    <source>
        <dbReference type="ARBA" id="ARBA00022692"/>
    </source>
</evidence>
<feature type="transmembrane region" description="Helical" evidence="6">
    <location>
        <begin position="39"/>
        <end position="60"/>
    </location>
</feature>
<feature type="transmembrane region" description="Helical" evidence="6">
    <location>
        <begin position="72"/>
        <end position="90"/>
    </location>
</feature>
<sequence>MASFILRGILIGLLFGMPAGAVGAMTAQRTLTYGMKAGLLTGLGSSAADCLYACVGAFGLTLVSDFLLRYQSIINLAGGCLILWMGIRMFQMGHDEVKNTLDSTGNVRLFLSSFAVGITNPAAILTFLFAFSWFGINGQTGFLEGTGLVCGVFMGTYIWWGALSGFVTWLKKKAKSHHLQSMNRIFGIILILFGVVVLVRDFLD</sequence>
<dbReference type="Proteomes" id="UP000289794">
    <property type="component" value="Chromosome"/>
</dbReference>
<feature type="transmembrane region" description="Helical" evidence="6">
    <location>
        <begin position="148"/>
        <end position="170"/>
    </location>
</feature>
<evidence type="ECO:0000256" key="5">
    <source>
        <dbReference type="ARBA" id="ARBA00023136"/>
    </source>
</evidence>
<dbReference type="GO" id="GO:0005886">
    <property type="term" value="C:plasma membrane"/>
    <property type="evidence" value="ECO:0007669"/>
    <property type="project" value="UniProtKB-SubCell"/>
</dbReference>
<dbReference type="KEGG" id="bpro:PMF13cell1_03922"/>
<keyword evidence="2" id="KW-1003">Cell membrane</keyword>
<dbReference type="RefSeq" id="WP_130181809.1">
    <property type="nucleotide sequence ID" value="NZ_CP035945.1"/>
</dbReference>
<dbReference type="GO" id="GO:0015171">
    <property type="term" value="F:amino acid transmembrane transporter activity"/>
    <property type="evidence" value="ECO:0007669"/>
    <property type="project" value="TreeGrafter"/>
</dbReference>
<feature type="transmembrane region" description="Helical" evidence="6">
    <location>
        <begin position="110"/>
        <end position="136"/>
    </location>
</feature>
<dbReference type="InterPro" id="IPR001123">
    <property type="entry name" value="LeuE-type"/>
</dbReference>
<feature type="transmembrane region" description="Helical" evidence="6">
    <location>
        <begin position="182"/>
        <end position="203"/>
    </location>
</feature>